<dbReference type="Gene3D" id="1.10.287.130">
    <property type="match status" value="1"/>
</dbReference>
<dbReference type="InterPro" id="IPR004358">
    <property type="entry name" value="Sig_transdc_His_kin-like_C"/>
</dbReference>
<reference evidence="10 11" key="1">
    <citation type="submission" date="2015-04" db="EMBL/GenBank/DDBJ databases">
        <title>Complete genome sequence of Schizopora paradoxa KUC8140, a cosmopolitan wood degrader in East Asia.</title>
        <authorList>
            <consortium name="DOE Joint Genome Institute"/>
            <person name="Min B."/>
            <person name="Park H."/>
            <person name="Jang Y."/>
            <person name="Kim J.-J."/>
            <person name="Kim K.H."/>
            <person name="Pangilinan J."/>
            <person name="Lipzen A."/>
            <person name="Riley R."/>
            <person name="Grigoriev I.V."/>
            <person name="Spatafora J.W."/>
            <person name="Choi I.-G."/>
        </authorList>
    </citation>
    <scope>NUCLEOTIDE SEQUENCE [LARGE SCALE GENOMIC DNA]</scope>
    <source>
        <strain evidence="10 11">KUC8140</strain>
    </source>
</reference>
<feature type="domain" description="Protein kinase" evidence="7">
    <location>
        <begin position="1"/>
        <end position="348"/>
    </location>
</feature>
<dbReference type="SMART" id="SM00220">
    <property type="entry name" value="S_TKc"/>
    <property type="match status" value="1"/>
</dbReference>
<dbReference type="SUPFAM" id="SSF47384">
    <property type="entry name" value="Homodimeric domain of signal transducing histidine kinase"/>
    <property type="match status" value="1"/>
</dbReference>
<dbReference type="GO" id="GO:0000155">
    <property type="term" value="F:phosphorelay sensor kinase activity"/>
    <property type="evidence" value="ECO:0007669"/>
    <property type="project" value="InterPro"/>
</dbReference>
<dbReference type="InterPro" id="IPR011006">
    <property type="entry name" value="CheY-like_superfamily"/>
</dbReference>
<dbReference type="PRINTS" id="PR00344">
    <property type="entry name" value="BCTRLSENSOR"/>
</dbReference>
<keyword evidence="1 5" id="KW-0597">Phosphoprotein</keyword>
<dbReference type="Pfam" id="PF00512">
    <property type="entry name" value="HisKA"/>
    <property type="match status" value="1"/>
</dbReference>
<dbReference type="FunFam" id="3.30.565.10:FF:000010">
    <property type="entry name" value="Sensor histidine kinase RcsC"/>
    <property type="match status" value="1"/>
</dbReference>
<dbReference type="SMART" id="SM00388">
    <property type="entry name" value="HisKA"/>
    <property type="match status" value="1"/>
</dbReference>
<sequence length="2289" mass="252787">MRRKLVQPFLPNLHFKENILSVPGYVFEEARRWEDTGSQTLLADGTSLKDGSNVLAKIAPATSSGAICLEREAHILDQLLTHSETMNIGIRIIDFLTFPRESGDCVVLLLAHPGLNLLGRYFPPRKVNGILLADTSGAHSSNSSGDIHMLGLDESETHDEMEFFDVMDLASFIEFAIQTTHSLELIHNHGIVHREVRANAFHLNAHSGLVRFAHFGNRSISLEQLGGPSALVIAADTLEELEKQKVKEALCYLAPEQTGSVETSIEDHRTDLYSLGILFWTLLVGQGQMPFEGSPMEVLHSIAQKRPMPVHEFRRDIPHVVATIIEKLLSKSPDGRYNSAYGLKADLLECQRRLLSAVSSLSDQSSELIPFFEVGMEDKYVGFTIPNVLFGREKELETIRNVIKHTSQGHARQHGSYKSQYSAASGSVYSAPSFGEAAEDKSDSGGSTRSESSPNNGGKAVGVSTSGEDGSTGTGSSSVLSSVGSSYSRGSRHGSRARMARTRSVVVAGPAGAGKSSLILFNQAKWRSHGLWGHARFQNAAAAPFAALLACMSSVLRQLMIFQTDLHRFVVTLKTRLGPLLHNAPLLYQGAPELKDVLSLFDVDVSSPKEALTTAELRVRFQTLVEQVFSVIAEVRLLALFLDDLHEADESSLDLIAALANSKSRMLILGSARNEDSNKIERLRQVFGSKSRVTWLMLEPLGFSAVSSLVSRTLHRTKEDCLQLTRMIYRSSGGNAFSARNFLTSLQRHHHIVFNWEKNYWTFDLQKIEASLIANSSTAHPNIQAYLTSHWKELSPETKTYLIWASFFGSTFKADEVALVIDWDNSSGSSGSDDDSDASWSFAMSKVVDEIKESSVNPARSSMKGLQGAIAEGWLVQRARDMCSFSHDRYRQAAIAEAENLSEDTISKMSFRIVLMLLHERIPDAHRVAEHAKRCLNVIQEHAIRDEVFEQLYEAGISAWTRGAHELALESLKNCQALLVEDHWKNDFARALNLTLKLAELLSWKGDIDSSDEVLAIAMSRAKSPEDQARALRLSSRNKFSQKDFSGALEDTLTALEILGVKVNPAPTNREVDTLFEQVKNEILAIGFENILSIPRSQDFRVDLTVQLLNDAGMNAYWNAGDGFSDVIGLTTIQVALRSGMCPGTAIGFFWALGAAAERRELYRFSADLGKLGLRIAEIHGSNAEKCRALLLFCSMVSGYDNMHIKANVARCEMAVKYGLSAGDRLFSALSVIYGLMNRLFICEHLGELVIAAEEALNDIALWTPRSDVITLGMGIVCCIRALCGFTIAKSASSIFDTETFKDSEYVAHVLRTSGNVPLALGWYNAFKLVALYCLGFSEEAAELGFSVRESMHFHPNHRHTRYAMTFHSLAMLNCLRSGRLSEERQNLYLKQVETNQAFVRKWLSPSPVNTGAWVALVDAESASVENNPDAIKLYDVAVKLASSNDWQLEEGWALYLQGTHFVRCGVEGLGAELQRRGVSRHLSWGARGIANRLSSTVEDTLSHSFKRNLFTSDVAVQTDAILSFVARPVMAEDSMKDDVVEEEDEFNLSSADLTSILKWSKEISSDINLSSALRRLTEIATENSGAQEACVVIAREAGDYIVATSMHPPNPCQVHENPKSVRSIADPLQRAVVQHCLNSKGRIVFDESSLDSRFASEAQSSEYRAVICLPIFSNRGQTFGAVFLASRYSFLQSTVQVLTLLLQQASISISNALLFRSVQAGTRENLKMISSQRAALEEARKSREDALKATKIKSNFLASMSHELRTPFSSFYGLLDILSGTELNSGQLELVSTAKQSCDILLKIIDSILDYSKLEASALKLEYSGFPVENLIADCMELLLPMAAKKLDMSFNIEPDVPLWVTADDTRIRQILMNLIGNAVKFTSAGSVKVICSVDKDKKSDKEPETQDVSLKFTIQDTGIGMSQSDVEMLFVPFQQADNSSTRRFGGTGLGLSISRQLVKLMGGNIGVESKLGIGSMFWFSIPVKIFESNDSRRVQEDMQQLRELLLKPKPLIIFISSPSDATIALLRNMLDGFFVSSFNTTEEMEVQLQLPASERKAVDFVIADEQSEEKVTQVANMLQSSNLNTRLIHLFTPTSQTISRQAFDGSKPGIIRMTKPPRRSRVLQTLAALKDVLTSINIGPQSEIAKALNDITTAKRSLYGNVLIAEDNPVAQRVLVKQLERYDLNVFATSNGLEAVQEWEAHDPGFFSIALFDHHMPICDGIEACKRIRVLESKRKVSVTLPIVALSADCQESTKQLCLSAGMNAFFSKPLRKSDLAALLSMFEPST</sequence>
<dbReference type="InterPro" id="IPR036890">
    <property type="entry name" value="HATPase_C_sf"/>
</dbReference>
<evidence type="ECO:0000313" key="10">
    <source>
        <dbReference type="EMBL" id="KLO19992.1"/>
    </source>
</evidence>
<dbReference type="InterPro" id="IPR001789">
    <property type="entry name" value="Sig_transdc_resp-reg_receiver"/>
</dbReference>
<keyword evidence="4" id="KW-0902">Two-component regulatory system</keyword>
<dbReference type="OrthoDB" id="60033at2759"/>
<keyword evidence="11" id="KW-1185">Reference proteome</keyword>
<feature type="domain" description="Response regulatory" evidence="9">
    <location>
        <begin position="2163"/>
        <end position="2286"/>
    </location>
</feature>
<dbReference type="InterPro" id="IPR000719">
    <property type="entry name" value="Prot_kinase_dom"/>
</dbReference>
<dbReference type="Pfam" id="PF00069">
    <property type="entry name" value="Pkinase"/>
    <property type="match status" value="1"/>
</dbReference>
<dbReference type="PROSITE" id="PS50011">
    <property type="entry name" value="PROTEIN_KINASE_DOM"/>
    <property type="match status" value="1"/>
</dbReference>
<evidence type="ECO:0000256" key="4">
    <source>
        <dbReference type="ARBA" id="ARBA00023012"/>
    </source>
</evidence>
<dbReference type="CDD" id="cd16922">
    <property type="entry name" value="HATPase_EvgS-ArcB-TorS-like"/>
    <property type="match status" value="1"/>
</dbReference>
<keyword evidence="3 10" id="KW-0418">Kinase</keyword>
<dbReference type="InterPro" id="IPR041664">
    <property type="entry name" value="AAA_16"/>
</dbReference>
<dbReference type="Gene3D" id="1.10.510.10">
    <property type="entry name" value="Transferase(Phosphotransferase) domain 1"/>
    <property type="match status" value="1"/>
</dbReference>
<organism evidence="10 11">
    <name type="scientific">Schizopora paradoxa</name>
    <dbReference type="NCBI Taxonomy" id="27342"/>
    <lineage>
        <taxon>Eukaryota</taxon>
        <taxon>Fungi</taxon>
        <taxon>Dikarya</taxon>
        <taxon>Basidiomycota</taxon>
        <taxon>Agaricomycotina</taxon>
        <taxon>Agaricomycetes</taxon>
        <taxon>Hymenochaetales</taxon>
        <taxon>Schizoporaceae</taxon>
        <taxon>Schizopora</taxon>
    </lineage>
</organism>
<feature type="compositionally biased region" description="Low complexity" evidence="6">
    <location>
        <begin position="444"/>
        <end position="453"/>
    </location>
</feature>
<dbReference type="PROSITE" id="PS50109">
    <property type="entry name" value="HIS_KIN"/>
    <property type="match status" value="1"/>
</dbReference>
<accession>A0A0H2S701</accession>
<dbReference type="Pfam" id="PF02518">
    <property type="entry name" value="HATPase_c"/>
    <property type="match status" value="1"/>
</dbReference>
<dbReference type="InterPro" id="IPR029016">
    <property type="entry name" value="GAF-like_dom_sf"/>
</dbReference>
<feature type="domain" description="Histidine kinase" evidence="8">
    <location>
        <begin position="1760"/>
        <end position="1987"/>
    </location>
</feature>
<name>A0A0H2S701_9AGAM</name>
<evidence type="ECO:0000256" key="1">
    <source>
        <dbReference type="ARBA" id="ARBA00022553"/>
    </source>
</evidence>
<evidence type="ECO:0000259" key="7">
    <source>
        <dbReference type="PROSITE" id="PS50011"/>
    </source>
</evidence>
<dbReference type="SUPFAM" id="SSF55781">
    <property type="entry name" value="GAF domain-like"/>
    <property type="match status" value="1"/>
</dbReference>
<dbReference type="InterPro" id="IPR011009">
    <property type="entry name" value="Kinase-like_dom_sf"/>
</dbReference>
<dbReference type="PANTHER" id="PTHR45339">
    <property type="entry name" value="HYBRID SIGNAL TRANSDUCTION HISTIDINE KINASE J"/>
    <property type="match status" value="1"/>
</dbReference>
<dbReference type="InterPro" id="IPR005467">
    <property type="entry name" value="His_kinase_dom"/>
</dbReference>
<gene>
    <name evidence="10" type="ORF">SCHPADRAFT_898057</name>
</gene>
<dbReference type="PANTHER" id="PTHR45339:SF1">
    <property type="entry name" value="HYBRID SIGNAL TRANSDUCTION HISTIDINE KINASE J"/>
    <property type="match status" value="1"/>
</dbReference>
<dbReference type="PROSITE" id="PS50110">
    <property type="entry name" value="RESPONSE_REGULATORY"/>
    <property type="match status" value="1"/>
</dbReference>
<feature type="compositionally biased region" description="Low complexity" evidence="6">
    <location>
        <begin position="462"/>
        <end position="489"/>
    </location>
</feature>
<dbReference type="Pfam" id="PF01590">
    <property type="entry name" value="GAF"/>
    <property type="match status" value="1"/>
</dbReference>
<dbReference type="SMART" id="SM00387">
    <property type="entry name" value="HATPase_c"/>
    <property type="match status" value="1"/>
</dbReference>
<evidence type="ECO:0000256" key="2">
    <source>
        <dbReference type="ARBA" id="ARBA00022679"/>
    </source>
</evidence>
<dbReference type="SUPFAM" id="SSF52540">
    <property type="entry name" value="P-loop containing nucleoside triphosphate hydrolases"/>
    <property type="match status" value="1"/>
</dbReference>
<dbReference type="Pfam" id="PF13191">
    <property type="entry name" value="AAA_16"/>
    <property type="match status" value="1"/>
</dbReference>
<evidence type="ECO:0000259" key="9">
    <source>
        <dbReference type="PROSITE" id="PS50110"/>
    </source>
</evidence>
<evidence type="ECO:0000256" key="3">
    <source>
        <dbReference type="ARBA" id="ARBA00022777"/>
    </source>
</evidence>
<dbReference type="InterPro" id="IPR027417">
    <property type="entry name" value="P-loop_NTPase"/>
</dbReference>
<feature type="region of interest" description="Disordered" evidence="6">
    <location>
        <begin position="434"/>
        <end position="502"/>
    </location>
</feature>
<dbReference type="STRING" id="27342.A0A0H2S701"/>
<evidence type="ECO:0000313" key="11">
    <source>
        <dbReference type="Proteomes" id="UP000053477"/>
    </source>
</evidence>
<feature type="compositionally biased region" description="Basic residues" evidence="6">
    <location>
        <begin position="490"/>
        <end position="501"/>
    </location>
</feature>
<dbReference type="Gene3D" id="3.30.450.40">
    <property type="match status" value="1"/>
</dbReference>
<dbReference type="EMBL" id="KQ085883">
    <property type="protein sequence ID" value="KLO19992.1"/>
    <property type="molecule type" value="Genomic_DNA"/>
</dbReference>
<dbReference type="Pfam" id="PF00072">
    <property type="entry name" value="Response_reg"/>
    <property type="match status" value="1"/>
</dbReference>
<dbReference type="Gene3D" id="3.40.50.2300">
    <property type="match status" value="1"/>
</dbReference>
<dbReference type="SUPFAM" id="SSF56112">
    <property type="entry name" value="Protein kinase-like (PK-like)"/>
    <property type="match status" value="1"/>
</dbReference>
<dbReference type="GO" id="GO:0005524">
    <property type="term" value="F:ATP binding"/>
    <property type="evidence" value="ECO:0007669"/>
    <property type="project" value="InterPro"/>
</dbReference>
<dbReference type="Gene3D" id="3.30.565.10">
    <property type="entry name" value="Histidine kinase-like ATPase, C-terminal domain"/>
    <property type="match status" value="1"/>
</dbReference>
<dbReference type="InterPro" id="IPR036097">
    <property type="entry name" value="HisK_dim/P_sf"/>
</dbReference>
<dbReference type="InterPro" id="IPR003018">
    <property type="entry name" value="GAF"/>
</dbReference>
<dbReference type="CDD" id="cd00082">
    <property type="entry name" value="HisKA"/>
    <property type="match status" value="1"/>
</dbReference>
<dbReference type="SUPFAM" id="SSF55874">
    <property type="entry name" value="ATPase domain of HSP90 chaperone/DNA topoisomerase II/histidine kinase"/>
    <property type="match status" value="1"/>
</dbReference>
<dbReference type="InterPro" id="IPR003661">
    <property type="entry name" value="HisK_dim/P_dom"/>
</dbReference>
<keyword evidence="2" id="KW-0808">Transferase</keyword>
<dbReference type="SMART" id="SM00448">
    <property type="entry name" value="REC"/>
    <property type="match status" value="1"/>
</dbReference>
<evidence type="ECO:0000256" key="5">
    <source>
        <dbReference type="PROSITE-ProRule" id="PRU00169"/>
    </source>
</evidence>
<protein>
    <submittedName>
        <fullName evidence="10">Histidine kinase</fullName>
    </submittedName>
</protein>
<dbReference type="CDD" id="cd17546">
    <property type="entry name" value="REC_hyHK_CKI1_RcsC-like"/>
    <property type="match status" value="1"/>
</dbReference>
<dbReference type="Proteomes" id="UP000053477">
    <property type="component" value="Unassembled WGS sequence"/>
</dbReference>
<evidence type="ECO:0000259" key="8">
    <source>
        <dbReference type="PROSITE" id="PS50109"/>
    </source>
</evidence>
<dbReference type="InterPro" id="IPR003594">
    <property type="entry name" value="HATPase_dom"/>
</dbReference>
<proteinExistence type="predicted"/>
<feature type="modified residue" description="4-aspartylphosphate" evidence="5">
    <location>
        <position position="2215"/>
    </location>
</feature>
<dbReference type="InParanoid" id="A0A0H2S701"/>
<dbReference type="SMART" id="SM00065">
    <property type="entry name" value="GAF"/>
    <property type="match status" value="1"/>
</dbReference>
<evidence type="ECO:0000256" key="6">
    <source>
        <dbReference type="SAM" id="MobiDB-lite"/>
    </source>
</evidence>
<dbReference type="SUPFAM" id="SSF52172">
    <property type="entry name" value="CheY-like"/>
    <property type="match status" value="1"/>
</dbReference>